<dbReference type="Pfam" id="PF00782">
    <property type="entry name" value="DSPc"/>
    <property type="match status" value="1"/>
</dbReference>
<dbReference type="SMART" id="SM00195">
    <property type="entry name" value="DSPc"/>
    <property type="match status" value="1"/>
</dbReference>
<feature type="region of interest" description="Disordered" evidence="3">
    <location>
        <begin position="406"/>
        <end position="459"/>
    </location>
</feature>
<protein>
    <submittedName>
        <fullName evidence="6">TYR_PHOSPHATASE_2 domain-containing protein</fullName>
    </submittedName>
</protein>
<feature type="region of interest" description="Disordered" evidence="3">
    <location>
        <begin position="160"/>
        <end position="193"/>
    </location>
</feature>
<dbReference type="InterPro" id="IPR016130">
    <property type="entry name" value="Tyr_Pase_AS"/>
</dbReference>
<evidence type="ECO:0000256" key="1">
    <source>
        <dbReference type="ARBA" id="ARBA00022801"/>
    </source>
</evidence>
<dbReference type="PROSITE" id="PS50056">
    <property type="entry name" value="TYR_PHOSPHATASE_2"/>
    <property type="match status" value="1"/>
</dbReference>
<dbReference type="WBParaSite" id="L893_g31985.t1">
    <property type="protein sequence ID" value="L893_g31985.t1"/>
    <property type="gene ID" value="L893_g31985"/>
</dbReference>
<dbReference type="InterPro" id="IPR029021">
    <property type="entry name" value="Prot-tyrosine_phosphatase-like"/>
</dbReference>
<evidence type="ECO:0000259" key="4">
    <source>
        <dbReference type="PROSITE" id="PS50056"/>
    </source>
</evidence>
<reference evidence="6" key="1">
    <citation type="submission" date="2016-11" db="UniProtKB">
        <authorList>
            <consortium name="WormBaseParasite"/>
        </authorList>
    </citation>
    <scope>IDENTIFICATION</scope>
</reference>
<dbReference type="AlphaFoldDB" id="A0A1I8A2P7"/>
<dbReference type="PANTHER" id="PTHR10367:SF9">
    <property type="entry name" value="DUAL-SPECIFICITY PHOSPHATASE 11 (RNA_RNP COMPLEX 1-INTERACTING)"/>
    <property type="match status" value="1"/>
</dbReference>
<sequence>MVCVLRAATISCSGMVISSSLYPIPMDWNAIREQERSEAEQERQGERNRDQPRRHPYDRRDHGARGNHHGGFYPHQRGGLLIQPVVIHPVWNNPLANNMNGAALHFHGYGYIPPPGPEHDWRERNQRYQPHFDNTYHARNLHPAALHGNRPHRDQMFATRGIHTGGHSNHREGQPRRERNGRNRGGRQGNALGALPDRWKSYVGVGAEVSHTSFIPFKTPLRPEFNNRLREDEIFNVETLLTCARNKDKRIGLVIDLTNTGRYYDSNLWANHGILYKKIPNSGQGVHTQGSDLFRRFRKAVEDFQRDNRDSADLLIGVHCTHGLNRTGYLICRYMIEVLNIDAKTAISEFEKARGHMIRRGEYVNALKEIAQTRPDFSEVDWEQMMNESSRRAAVMTGKKTSWLETLRGNRQPVEAAEGAEEAAEGAEEAAEGGEEAADDSNDVAGDSNEVADDTTEEE</sequence>
<organism evidence="5 6">
    <name type="scientific">Steinernema glaseri</name>
    <dbReference type="NCBI Taxonomy" id="37863"/>
    <lineage>
        <taxon>Eukaryota</taxon>
        <taxon>Metazoa</taxon>
        <taxon>Ecdysozoa</taxon>
        <taxon>Nematoda</taxon>
        <taxon>Chromadorea</taxon>
        <taxon>Rhabditida</taxon>
        <taxon>Tylenchina</taxon>
        <taxon>Panagrolaimomorpha</taxon>
        <taxon>Strongyloidoidea</taxon>
        <taxon>Steinernematidae</taxon>
        <taxon>Steinernema</taxon>
    </lineage>
</organism>
<dbReference type="Gene3D" id="3.90.190.10">
    <property type="entry name" value="Protein tyrosine phosphatase superfamily"/>
    <property type="match status" value="1"/>
</dbReference>
<dbReference type="SMART" id="SM00404">
    <property type="entry name" value="PTPc_motif"/>
    <property type="match status" value="1"/>
</dbReference>
<dbReference type="InterPro" id="IPR051029">
    <property type="entry name" value="mRNA_Capping_Enz/RNA_Phosphat"/>
</dbReference>
<keyword evidence="2" id="KW-0904">Protein phosphatase</keyword>
<keyword evidence="5" id="KW-1185">Reference proteome</keyword>
<evidence type="ECO:0000256" key="2">
    <source>
        <dbReference type="ARBA" id="ARBA00022912"/>
    </source>
</evidence>
<dbReference type="PROSITE" id="PS00383">
    <property type="entry name" value="TYR_PHOSPHATASE_1"/>
    <property type="match status" value="1"/>
</dbReference>
<feature type="compositionally biased region" description="Basic and acidic residues" evidence="3">
    <location>
        <begin position="169"/>
        <end position="181"/>
    </location>
</feature>
<feature type="region of interest" description="Disordered" evidence="3">
    <location>
        <begin position="34"/>
        <end position="70"/>
    </location>
</feature>
<feature type="domain" description="Tyrosine specific protein phosphatases" evidence="4">
    <location>
        <begin position="295"/>
        <end position="365"/>
    </location>
</feature>
<accession>A0A1I8A2P7</accession>
<proteinExistence type="predicted"/>
<feature type="compositionally biased region" description="Basic and acidic residues" evidence="3">
    <location>
        <begin position="34"/>
        <end position="64"/>
    </location>
</feature>
<dbReference type="SUPFAM" id="SSF52799">
    <property type="entry name" value="(Phosphotyrosine protein) phosphatases II"/>
    <property type="match status" value="1"/>
</dbReference>
<dbReference type="InterPro" id="IPR000340">
    <property type="entry name" value="Dual-sp_phosphatase_cat-dom"/>
</dbReference>
<evidence type="ECO:0000313" key="5">
    <source>
        <dbReference type="Proteomes" id="UP000095287"/>
    </source>
</evidence>
<dbReference type="GO" id="GO:0004651">
    <property type="term" value="F:polynucleotide 5'-phosphatase activity"/>
    <property type="evidence" value="ECO:0007669"/>
    <property type="project" value="TreeGrafter"/>
</dbReference>
<evidence type="ECO:0000256" key="3">
    <source>
        <dbReference type="SAM" id="MobiDB-lite"/>
    </source>
</evidence>
<name>A0A1I8A2P7_9BILA</name>
<feature type="compositionally biased region" description="Acidic residues" evidence="3">
    <location>
        <begin position="450"/>
        <end position="459"/>
    </location>
</feature>
<dbReference type="InterPro" id="IPR003595">
    <property type="entry name" value="Tyr_Pase_cat"/>
</dbReference>
<dbReference type="GO" id="GO:0004721">
    <property type="term" value="F:phosphoprotein phosphatase activity"/>
    <property type="evidence" value="ECO:0007669"/>
    <property type="project" value="UniProtKB-KW"/>
</dbReference>
<dbReference type="InterPro" id="IPR000387">
    <property type="entry name" value="Tyr_Pase_dom"/>
</dbReference>
<dbReference type="PANTHER" id="PTHR10367">
    <property type="entry name" value="MRNA-CAPPING ENZYME"/>
    <property type="match status" value="1"/>
</dbReference>
<dbReference type="InterPro" id="IPR020422">
    <property type="entry name" value="TYR_PHOSPHATASE_DUAL_dom"/>
</dbReference>
<feature type="compositionally biased region" description="Acidic residues" evidence="3">
    <location>
        <begin position="418"/>
        <end position="442"/>
    </location>
</feature>
<dbReference type="Proteomes" id="UP000095287">
    <property type="component" value="Unplaced"/>
</dbReference>
<evidence type="ECO:0000313" key="6">
    <source>
        <dbReference type="WBParaSite" id="L893_g31985.t1"/>
    </source>
</evidence>
<keyword evidence="1" id="KW-0378">Hydrolase</keyword>